<accession>A0A2H4CE95</accession>
<reference evidence="8" key="2">
    <citation type="submission" date="2018-06" db="EMBL/GenBank/DDBJ databases">
        <authorList>
            <consortium name="Pathogen Informatics"/>
        </authorList>
    </citation>
    <scope>NUCLEOTIDE SEQUENCE [LARGE SCALE GENOMIC DNA]</scope>
    <source>
        <strain evidence="8">NCTC10124</strain>
    </source>
</reference>
<sequence>MAREGFTLECTSCKMQNYISKKNKKLHPEKVELSKYCSKCSKHSVHKERK</sequence>
<evidence type="ECO:0000256" key="5">
    <source>
        <dbReference type="HAMAP-Rule" id="MF_00294"/>
    </source>
</evidence>
<protein>
    <recommendedName>
        <fullName evidence="4 5">Large ribosomal subunit protein bL33</fullName>
    </recommendedName>
</protein>
<evidence type="ECO:0000313" key="7">
    <source>
        <dbReference type="EMBL" id="UZW64606.1"/>
    </source>
</evidence>
<dbReference type="GO" id="GO:0005737">
    <property type="term" value="C:cytoplasm"/>
    <property type="evidence" value="ECO:0007669"/>
    <property type="project" value="UniProtKB-ARBA"/>
</dbReference>
<dbReference type="InterPro" id="IPR011332">
    <property type="entry name" value="Ribosomal_zn-bd"/>
</dbReference>
<evidence type="ECO:0000256" key="2">
    <source>
        <dbReference type="ARBA" id="ARBA00022980"/>
    </source>
</evidence>
<dbReference type="InterPro" id="IPR001705">
    <property type="entry name" value="Ribosomal_bL33"/>
</dbReference>
<dbReference type="SUPFAM" id="SSF57829">
    <property type="entry name" value="Zn-binding ribosomal proteins"/>
    <property type="match status" value="1"/>
</dbReference>
<evidence type="ECO:0000313" key="6">
    <source>
        <dbReference type="EMBL" id="SYV92510.1"/>
    </source>
</evidence>
<dbReference type="InterPro" id="IPR038584">
    <property type="entry name" value="Ribosomal_bL33_sf"/>
</dbReference>
<dbReference type="PANTHER" id="PTHR43168">
    <property type="entry name" value="50S RIBOSOMAL PROTEIN L33, CHLOROPLASTIC"/>
    <property type="match status" value="1"/>
</dbReference>
<dbReference type="PROSITE" id="PS00582">
    <property type="entry name" value="RIBOSOMAL_L33"/>
    <property type="match status" value="1"/>
</dbReference>
<evidence type="ECO:0000256" key="4">
    <source>
        <dbReference type="ARBA" id="ARBA00035176"/>
    </source>
</evidence>
<comment type="similarity">
    <text evidence="1 5">Belongs to the bacterial ribosomal protein bL33 family.</text>
</comment>
<name>A0A2H4CE95_MYCSY</name>
<keyword evidence="2 5" id="KW-0689">Ribosomal protein</keyword>
<dbReference type="RefSeq" id="WP_020003071.1">
    <property type="nucleotide sequence ID" value="NZ_CP012624.1"/>
</dbReference>
<dbReference type="InterPro" id="IPR018264">
    <property type="entry name" value="Ribosomal_bL33_CS"/>
</dbReference>
<organism evidence="6 8">
    <name type="scientific">Mycoplasmopsis synoviae</name>
    <name type="common">Mycoplasma synoviae</name>
    <dbReference type="NCBI Taxonomy" id="2109"/>
    <lineage>
        <taxon>Bacteria</taxon>
        <taxon>Bacillati</taxon>
        <taxon>Mycoplasmatota</taxon>
        <taxon>Mycoplasmoidales</taxon>
        <taxon>Metamycoplasmataceae</taxon>
        <taxon>Mycoplasmopsis</taxon>
    </lineage>
</organism>
<dbReference type="PANTHER" id="PTHR43168:SF2">
    <property type="entry name" value="LARGE RIBOSOMAL SUBUNIT PROTEIN BL33C"/>
    <property type="match status" value="1"/>
</dbReference>
<dbReference type="EMBL" id="CP107525">
    <property type="protein sequence ID" value="UZW64606.1"/>
    <property type="molecule type" value="Genomic_DNA"/>
</dbReference>
<dbReference type="GO" id="GO:1990904">
    <property type="term" value="C:ribonucleoprotein complex"/>
    <property type="evidence" value="ECO:0007669"/>
    <property type="project" value="UniProtKB-KW"/>
</dbReference>
<gene>
    <name evidence="5 6" type="primary">rpmG</name>
    <name evidence="6" type="ORF">NCTC10124_00234</name>
    <name evidence="7" type="ORF">OIE46_00740</name>
</gene>
<dbReference type="Gene3D" id="2.20.28.120">
    <property type="entry name" value="Ribosomal protein L33"/>
    <property type="match status" value="1"/>
</dbReference>
<dbReference type="GO" id="GO:0006412">
    <property type="term" value="P:translation"/>
    <property type="evidence" value="ECO:0007669"/>
    <property type="project" value="UniProtKB-UniRule"/>
</dbReference>
<dbReference type="NCBIfam" id="NF001764">
    <property type="entry name" value="PRK00504.1"/>
    <property type="match status" value="1"/>
</dbReference>
<reference evidence="6" key="1">
    <citation type="submission" date="2018-06" db="EMBL/GenBank/DDBJ databases">
        <authorList>
            <consortium name="Pathogen Informatics"/>
            <person name="Doyle S."/>
        </authorList>
    </citation>
    <scope>NUCLEOTIDE SEQUENCE</scope>
    <source>
        <strain evidence="6">NCTC10124</strain>
    </source>
</reference>
<dbReference type="Pfam" id="PF00471">
    <property type="entry name" value="Ribosomal_L33"/>
    <property type="match status" value="1"/>
</dbReference>
<keyword evidence="3 5" id="KW-0687">Ribonucleoprotein</keyword>
<dbReference type="NCBIfam" id="NF001860">
    <property type="entry name" value="PRK00595.1"/>
    <property type="match status" value="1"/>
</dbReference>
<dbReference type="EMBL" id="LS991953">
    <property type="protein sequence ID" value="SYV92510.1"/>
    <property type="molecule type" value="Genomic_DNA"/>
</dbReference>
<proteinExistence type="inferred from homology"/>
<dbReference type="GO" id="GO:0003735">
    <property type="term" value="F:structural constituent of ribosome"/>
    <property type="evidence" value="ECO:0007669"/>
    <property type="project" value="InterPro"/>
</dbReference>
<evidence type="ECO:0000256" key="3">
    <source>
        <dbReference type="ARBA" id="ARBA00023274"/>
    </source>
</evidence>
<dbReference type="NCBIfam" id="TIGR01023">
    <property type="entry name" value="rpmG_bact"/>
    <property type="match status" value="1"/>
</dbReference>
<dbReference type="GO" id="GO:0005840">
    <property type="term" value="C:ribosome"/>
    <property type="evidence" value="ECO:0007669"/>
    <property type="project" value="UniProtKB-KW"/>
</dbReference>
<dbReference type="Proteomes" id="UP001164481">
    <property type="component" value="Chromosome"/>
</dbReference>
<evidence type="ECO:0000256" key="1">
    <source>
        <dbReference type="ARBA" id="ARBA00007596"/>
    </source>
</evidence>
<dbReference type="GeneID" id="93530497"/>
<dbReference type="HAMAP" id="MF_00294">
    <property type="entry name" value="Ribosomal_bL33"/>
    <property type="match status" value="1"/>
</dbReference>
<reference evidence="7" key="4">
    <citation type="submission" date="2022-11" db="EMBL/GenBank/DDBJ databases">
        <title>complete genomes of mycoplasma synoviae ZX313 strain and SD2 strain.</title>
        <authorList>
            <person name="Zhong Q."/>
        </authorList>
    </citation>
    <scope>NUCLEOTIDE SEQUENCE</scope>
    <source>
        <strain evidence="7">SD2</strain>
    </source>
</reference>
<evidence type="ECO:0000313" key="8">
    <source>
        <dbReference type="Proteomes" id="UP000259328"/>
    </source>
</evidence>
<dbReference type="AlphaFoldDB" id="A0A2H4CE95"/>
<dbReference type="Proteomes" id="UP000259328">
    <property type="component" value="Chromosome"/>
</dbReference>
<reference evidence="7" key="3">
    <citation type="submission" date="2022-10" db="EMBL/GenBank/DDBJ databases">
        <authorList>
            <person name="Wei X."/>
        </authorList>
    </citation>
    <scope>NUCLEOTIDE SEQUENCE</scope>
    <source>
        <strain evidence="7">SD2</strain>
    </source>
</reference>